<keyword evidence="2" id="KW-0813">Transport</keyword>
<keyword evidence="3 6" id="KW-0812">Transmembrane</keyword>
<dbReference type="SUPFAM" id="SSF103473">
    <property type="entry name" value="MFS general substrate transporter"/>
    <property type="match status" value="1"/>
</dbReference>
<feature type="transmembrane region" description="Helical" evidence="6">
    <location>
        <begin position="397"/>
        <end position="417"/>
    </location>
</feature>
<accession>A0A9P8XXX7</accession>
<dbReference type="Gene3D" id="1.10.10.2120">
    <property type="match status" value="1"/>
</dbReference>
<dbReference type="Gene3D" id="3.60.60.10">
    <property type="entry name" value="Penicillin V Acylase, Chain A"/>
    <property type="match status" value="1"/>
</dbReference>
<evidence type="ECO:0000256" key="2">
    <source>
        <dbReference type="ARBA" id="ARBA00022448"/>
    </source>
</evidence>
<organism evidence="8 9">
    <name type="scientific">Microdochium trichocladiopsis</name>
    <dbReference type="NCBI Taxonomy" id="1682393"/>
    <lineage>
        <taxon>Eukaryota</taxon>
        <taxon>Fungi</taxon>
        <taxon>Dikarya</taxon>
        <taxon>Ascomycota</taxon>
        <taxon>Pezizomycotina</taxon>
        <taxon>Sordariomycetes</taxon>
        <taxon>Xylariomycetidae</taxon>
        <taxon>Xylariales</taxon>
        <taxon>Microdochiaceae</taxon>
        <taxon>Microdochium</taxon>
    </lineage>
</organism>
<dbReference type="Pfam" id="PF07690">
    <property type="entry name" value="MFS_1"/>
    <property type="match status" value="1"/>
</dbReference>
<keyword evidence="9" id="KW-1185">Reference proteome</keyword>
<keyword evidence="4 6" id="KW-1133">Transmembrane helix</keyword>
<keyword evidence="5 6" id="KW-0472">Membrane</keyword>
<sequence>MAPTSQVTHLATSDSASKQDAAAANHLEASGKMGVLTADQDEAWKIFGGGLDNLDYAPHEEARVRWKLDLILMPMMVLTYVLCYMDKVALSEASVFGIQKDLGLVGQQYNWSSSIFYLGYVIWQYPSSVLMQRLPIGRYFGCMIFLWGITTASTAFTTNFTTLCVDRVFLGVFETCMNPILTILVGQYWTRDEHSLRTSIWWSGSAVGAFIADAISYGVSGQGFSGSQYSIWQIIYLVFGPITIAWGVLIFCAVPSSPMKAWFLTERERKIATTRLTANRTGVLNNKYKINHVKECLKDPQAWLLAINAFLQCIQGGGLTSFSKVVLTTGLGFSSRQSTLMGMPSNAIHLVSVILAGWFCSRYRNTRCYMMIATNVIVLIGAVLIDNLPASNHSGRLAAFYILYVNTVPFGLGMSMISSNVAGFTKKATASVLMFVGYCLGQFCGPLFFIASEAPYYPTAFRTFYASVSLMIGIELMLVSQFQDLTDWEQPQFRYHEMHIAAMAQVAHDDDTPRQSQNTMESKTMEDDWFLFHDFDASELDIAVADMSAIFGGPEDVSVSDPGPVVETSLDLAIPTPSPITREILAALSAELATSINTPSPSTVSISDHVLAQHYKQKLTGRYSSKDPAWNYYVHFYNRFSSSHPFVLSALYAWTSAHLFCTGILKATTDALSHYHNCLAELQRWFGLTIDRPLDPLDSGLQEIQTTDDDTLDAITVGLYFLASTDLMLGDFGRLRRVLDLEAEILLAQGLGPQRPQLKLGRLSTVAAMWFCYLDARTASFGMRATSILQAMGGESGMVQATGATKDLLRSEYSPIYPSQQQQRDEVHLPLLKTMNRLTMRHSLSEIREQLNLHATSYSEDKRLPPSSYYTTSALYHGVEIYLSRMALPAAPLHAADAHGQAVVRLTEEMYRTLNLPRTEPPPTKMWPIPLTLAAIETSDAVYRSWAMEKLHAYTPRAGAHYASSVQFAEKVSPGPTSPSSRYYQHIIVHGLPYDRGYSHGTQLRTKIHANIAYYKLPGKLPHPTICAAIIRESYLPALEAKYPTGLDEMRGIAAGAEVPLEDIVMLNARYDLARCMYLLHDGGRTPHLDMDAHKNGQDECTGAFFAAEVIASGHDLAVHNWDMSSHLHDQDLIIYLEVRPHPSERQPAMFILTEAGQLIRSGINTAGLAVTANSLLCSTDHVPLTSYLGVEGTLRHPPSPSPTPTIPISLARRVFLEHTNYATALSAVHALPRHVSGNLTLCSAGGAAICLELTPGRTYKFYGSHIDDNYLVHSNHFLSPSFGTQSGAVFDRSPGGSTWFRNRRAEQRVRAACKSGLLTKEHIRAAFSDHFGFPHSLCQHADHEGAKNGPSHVLTGYTSKLSMTVAFVIYDLTERKITVCKGTPCEGFVEEYSLKEKDGW</sequence>
<feature type="transmembrane region" description="Helical" evidence="6">
    <location>
        <begin position="368"/>
        <end position="385"/>
    </location>
</feature>
<comment type="caution">
    <text evidence="8">The sequence shown here is derived from an EMBL/GenBank/DDBJ whole genome shotgun (WGS) entry which is preliminary data.</text>
</comment>
<dbReference type="GO" id="GO:0016020">
    <property type="term" value="C:membrane"/>
    <property type="evidence" value="ECO:0007669"/>
    <property type="project" value="UniProtKB-SubCell"/>
</dbReference>
<feature type="transmembrane region" description="Helical" evidence="6">
    <location>
        <begin position="343"/>
        <end position="361"/>
    </location>
</feature>
<feature type="transmembrane region" description="Helical" evidence="6">
    <location>
        <begin position="429"/>
        <end position="451"/>
    </location>
</feature>
<evidence type="ECO:0000256" key="4">
    <source>
        <dbReference type="ARBA" id="ARBA00022989"/>
    </source>
</evidence>
<dbReference type="GO" id="GO:0022857">
    <property type="term" value="F:transmembrane transporter activity"/>
    <property type="evidence" value="ECO:0007669"/>
    <property type="project" value="InterPro"/>
</dbReference>
<dbReference type="RefSeq" id="XP_046008882.1">
    <property type="nucleotide sequence ID" value="XM_046151790.1"/>
</dbReference>
<dbReference type="GeneID" id="70181336"/>
<evidence type="ECO:0000256" key="3">
    <source>
        <dbReference type="ARBA" id="ARBA00022692"/>
    </source>
</evidence>
<evidence type="ECO:0000259" key="7">
    <source>
        <dbReference type="PROSITE" id="PS50850"/>
    </source>
</evidence>
<feature type="transmembrane region" description="Helical" evidence="6">
    <location>
        <begin position="168"/>
        <end position="188"/>
    </location>
</feature>
<dbReference type="PANTHER" id="PTHR43791:SF103">
    <property type="entry name" value="MAJOR FACILITATOR SUPERFAMILY (MFS) PROFILE DOMAIN-CONTAINING PROTEIN-RELATED"/>
    <property type="match status" value="1"/>
</dbReference>
<dbReference type="Proteomes" id="UP000756346">
    <property type="component" value="Unassembled WGS sequence"/>
</dbReference>
<feature type="domain" description="Major facilitator superfamily (MFS) profile" evidence="7">
    <location>
        <begin position="72"/>
        <end position="483"/>
    </location>
</feature>
<dbReference type="InterPro" id="IPR020846">
    <property type="entry name" value="MFS_dom"/>
</dbReference>
<dbReference type="PANTHER" id="PTHR43791">
    <property type="entry name" value="PERMEASE-RELATED"/>
    <property type="match status" value="1"/>
</dbReference>
<reference evidence="8" key="1">
    <citation type="journal article" date="2021" name="Nat. Commun.">
        <title>Genetic determinants of endophytism in the Arabidopsis root mycobiome.</title>
        <authorList>
            <person name="Mesny F."/>
            <person name="Miyauchi S."/>
            <person name="Thiergart T."/>
            <person name="Pickel B."/>
            <person name="Atanasova L."/>
            <person name="Karlsson M."/>
            <person name="Huettel B."/>
            <person name="Barry K.W."/>
            <person name="Haridas S."/>
            <person name="Chen C."/>
            <person name="Bauer D."/>
            <person name="Andreopoulos W."/>
            <person name="Pangilinan J."/>
            <person name="LaButti K."/>
            <person name="Riley R."/>
            <person name="Lipzen A."/>
            <person name="Clum A."/>
            <person name="Drula E."/>
            <person name="Henrissat B."/>
            <person name="Kohler A."/>
            <person name="Grigoriev I.V."/>
            <person name="Martin F.M."/>
            <person name="Hacquard S."/>
        </authorList>
    </citation>
    <scope>NUCLEOTIDE SEQUENCE</scope>
    <source>
        <strain evidence="8">MPI-CAGE-CH-0230</strain>
    </source>
</reference>
<feature type="transmembrane region" description="Helical" evidence="6">
    <location>
        <begin position="137"/>
        <end position="156"/>
    </location>
</feature>
<dbReference type="InterPro" id="IPR005079">
    <property type="entry name" value="Peptidase_C45_hydrolase"/>
</dbReference>
<dbReference type="InterPro" id="IPR047794">
    <property type="entry name" value="C45_proenzyme-like"/>
</dbReference>
<feature type="transmembrane region" description="Helical" evidence="6">
    <location>
        <begin position="231"/>
        <end position="254"/>
    </location>
</feature>
<evidence type="ECO:0000256" key="6">
    <source>
        <dbReference type="SAM" id="Phobius"/>
    </source>
</evidence>
<evidence type="ECO:0000256" key="5">
    <source>
        <dbReference type="ARBA" id="ARBA00023136"/>
    </source>
</evidence>
<evidence type="ECO:0000256" key="1">
    <source>
        <dbReference type="ARBA" id="ARBA00004141"/>
    </source>
</evidence>
<feature type="transmembrane region" description="Helical" evidence="6">
    <location>
        <begin position="200"/>
        <end position="219"/>
    </location>
</feature>
<dbReference type="EMBL" id="JAGTJQ010000008">
    <property type="protein sequence ID" value="KAH7025665.1"/>
    <property type="molecule type" value="Genomic_DNA"/>
</dbReference>
<dbReference type="Pfam" id="PF03417">
    <property type="entry name" value="AAT"/>
    <property type="match status" value="1"/>
</dbReference>
<dbReference type="PROSITE" id="PS50850">
    <property type="entry name" value="MFS"/>
    <property type="match status" value="1"/>
</dbReference>
<dbReference type="OrthoDB" id="189997at2759"/>
<dbReference type="Gene3D" id="1.20.1250.20">
    <property type="entry name" value="MFS general substrate transporter like domains"/>
    <property type="match status" value="2"/>
</dbReference>
<comment type="subcellular location">
    <subcellularLocation>
        <location evidence="1">Membrane</location>
        <topology evidence="1">Multi-pass membrane protein</topology>
    </subcellularLocation>
</comment>
<dbReference type="NCBIfam" id="NF040521">
    <property type="entry name" value="C45_proenzyme"/>
    <property type="match status" value="1"/>
</dbReference>
<dbReference type="InterPro" id="IPR011701">
    <property type="entry name" value="MFS"/>
</dbReference>
<gene>
    <name evidence="8" type="ORF">B0I36DRAFT_293256</name>
</gene>
<proteinExistence type="predicted"/>
<protein>
    <recommendedName>
        <fullName evidence="7">Major facilitator superfamily (MFS) profile domain-containing protein</fullName>
    </recommendedName>
</protein>
<name>A0A9P8XXX7_9PEZI</name>
<evidence type="ECO:0000313" key="9">
    <source>
        <dbReference type="Proteomes" id="UP000756346"/>
    </source>
</evidence>
<dbReference type="InterPro" id="IPR036259">
    <property type="entry name" value="MFS_trans_sf"/>
</dbReference>
<evidence type="ECO:0000313" key="8">
    <source>
        <dbReference type="EMBL" id="KAH7025665.1"/>
    </source>
</evidence>